<feature type="transmembrane region" description="Helical" evidence="7">
    <location>
        <begin position="89"/>
        <end position="113"/>
    </location>
</feature>
<evidence type="ECO:0000259" key="8">
    <source>
        <dbReference type="PROSITE" id="PS50850"/>
    </source>
</evidence>
<gene>
    <name evidence="9" type="ORF">B0I29_102608</name>
</gene>
<dbReference type="Pfam" id="PF05977">
    <property type="entry name" value="MFS_3"/>
    <property type="match status" value="1"/>
</dbReference>
<comment type="subcellular location">
    <subcellularLocation>
        <location evidence="1">Cell membrane</location>
        <topology evidence="1">Multi-pass membrane protein</topology>
    </subcellularLocation>
</comment>
<evidence type="ECO:0000256" key="6">
    <source>
        <dbReference type="ARBA" id="ARBA00023136"/>
    </source>
</evidence>
<keyword evidence="10" id="KW-1185">Reference proteome</keyword>
<feature type="transmembrane region" description="Helical" evidence="7">
    <location>
        <begin position="307"/>
        <end position="327"/>
    </location>
</feature>
<reference evidence="9 10" key="1">
    <citation type="submission" date="2018-06" db="EMBL/GenBank/DDBJ databases">
        <title>Genomic Encyclopedia of Type Strains, Phase III (KMG-III): the genomes of soil and plant-associated and newly described type strains.</title>
        <authorList>
            <person name="Whitman W."/>
        </authorList>
    </citation>
    <scope>NUCLEOTIDE SEQUENCE [LARGE SCALE GENOMIC DNA]</scope>
    <source>
        <strain evidence="9 10">CGMCC 4.7090</strain>
    </source>
</reference>
<dbReference type="GO" id="GO:0005886">
    <property type="term" value="C:plasma membrane"/>
    <property type="evidence" value="ECO:0007669"/>
    <property type="project" value="UniProtKB-SubCell"/>
</dbReference>
<keyword evidence="5 7" id="KW-1133">Transmembrane helix</keyword>
<keyword evidence="4 7" id="KW-0812">Transmembrane</keyword>
<name>A0A327ZIW9_9ACTN</name>
<keyword evidence="3" id="KW-1003">Cell membrane</keyword>
<feature type="transmembrane region" description="Helical" evidence="7">
    <location>
        <begin position="44"/>
        <end position="68"/>
    </location>
</feature>
<keyword evidence="6 7" id="KW-0472">Membrane</keyword>
<dbReference type="InterPro" id="IPR020846">
    <property type="entry name" value="MFS_dom"/>
</dbReference>
<feature type="transmembrane region" description="Helical" evidence="7">
    <location>
        <begin position="347"/>
        <end position="368"/>
    </location>
</feature>
<dbReference type="SUPFAM" id="SSF103473">
    <property type="entry name" value="MFS general substrate transporter"/>
    <property type="match status" value="1"/>
</dbReference>
<feature type="transmembrane region" description="Helical" evidence="7">
    <location>
        <begin position="256"/>
        <end position="274"/>
    </location>
</feature>
<sequence length="400" mass="41502">MRTLLPRLGAGFNRLWTASAVSNLGDGLTMVAGPLLLASVTGNPILIAGGVFAQQLPWLLFSLLSGVFADRLDRRRLIVAANLGRAAALTVLTVAVGFGFASVVLIYLVLFILGTGETLVDTAGGAMLPQLVAPADLPRANARLSATFTVANQFAAKPLGAWLFGIAAAVPFGVDAVSFAVSAALIFSLPSPGVSSVMPRRSLRKDIAEGLRFLHGDRLLRTLAGAMGLGNIAFCTAFAVFVLYARHRLGVSDVGYGLLLTTFAIGGLLGAALASRVTSRFGAAAVLRTGLLVEILTHVVLATTTHAWVAGTVLILFGVQTVVWGVITSSLRQRLVPNHLLGRVSSVYALLETGGAAIGTLLGGVLAQTWGLTFPFWLAAAAMTAILAAAWTPIAQATRP</sequence>
<evidence type="ECO:0000256" key="5">
    <source>
        <dbReference type="ARBA" id="ARBA00022989"/>
    </source>
</evidence>
<feature type="transmembrane region" description="Helical" evidence="7">
    <location>
        <begin position="281"/>
        <end position="301"/>
    </location>
</feature>
<dbReference type="InterPro" id="IPR036259">
    <property type="entry name" value="MFS_trans_sf"/>
</dbReference>
<organism evidence="9 10">
    <name type="scientific">Actinoplanes lutulentus</name>
    <dbReference type="NCBI Taxonomy" id="1287878"/>
    <lineage>
        <taxon>Bacteria</taxon>
        <taxon>Bacillati</taxon>
        <taxon>Actinomycetota</taxon>
        <taxon>Actinomycetes</taxon>
        <taxon>Micromonosporales</taxon>
        <taxon>Micromonosporaceae</taxon>
        <taxon>Actinoplanes</taxon>
    </lineage>
</organism>
<evidence type="ECO:0000256" key="7">
    <source>
        <dbReference type="SAM" id="Phobius"/>
    </source>
</evidence>
<dbReference type="Proteomes" id="UP000249341">
    <property type="component" value="Unassembled WGS sequence"/>
</dbReference>
<dbReference type="OrthoDB" id="145388at2"/>
<feature type="domain" description="Major facilitator superfamily (MFS) profile" evidence="8">
    <location>
        <begin position="219"/>
        <end position="400"/>
    </location>
</feature>
<dbReference type="AlphaFoldDB" id="A0A327ZIW9"/>
<proteinExistence type="predicted"/>
<evidence type="ECO:0000256" key="3">
    <source>
        <dbReference type="ARBA" id="ARBA00022475"/>
    </source>
</evidence>
<feature type="transmembrane region" description="Helical" evidence="7">
    <location>
        <begin position="374"/>
        <end position="394"/>
    </location>
</feature>
<evidence type="ECO:0000256" key="1">
    <source>
        <dbReference type="ARBA" id="ARBA00004651"/>
    </source>
</evidence>
<keyword evidence="2" id="KW-0813">Transport</keyword>
<accession>A0A327ZIW9</accession>
<dbReference type="PROSITE" id="PS50850">
    <property type="entry name" value="MFS"/>
    <property type="match status" value="1"/>
</dbReference>
<evidence type="ECO:0000256" key="4">
    <source>
        <dbReference type="ARBA" id="ARBA00022692"/>
    </source>
</evidence>
<dbReference type="InterPro" id="IPR010290">
    <property type="entry name" value="TM_effector"/>
</dbReference>
<dbReference type="PANTHER" id="PTHR23513">
    <property type="entry name" value="INTEGRAL MEMBRANE EFFLUX PROTEIN-RELATED"/>
    <property type="match status" value="1"/>
</dbReference>
<dbReference type="PANTHER" id="PTHR23513:SF6">
    <property type="entry name" value="MAJOR FACILITATOR SUPERFAMILY ASSOCIATED DOMAIN-CONTAINING PROTEIN"/>
    <property type="match status" value="1"/>
</dbReference>
<feature type="transmembrane region" description="Helical" evidence="7">
    <location>
        <begin position="219"/>
        <end position="244"/>
    </location>
</feature>
<dbReference type="CDD" id="cd06173">
    <property type="entry name" value="MFS_MefA_like"/>
    <property type="match status" value="1"/>
</dbReference>
<evidence type="ECO:0000313" key="9">
    <source>
        <dbReference type="EMBL" id="RAK42782.1"/>
    </source>
</evidence>
<protein>
    <submittedName>
        <fullName evidence="9">Putative MFS family arabinose efflux permease</fullName>
    </submittedName>
</protein>
<dbReference type="RefSeq" id="WP_111648046.1">
    <property type="nucleotide sequence ID" value="NZ_JACHWI010000003.1"/>
</dbReference>
<comment type="caution">
    <text evidence="9">The sequence shown here is derived from an EMBL/GenBank/DDBJ whole genome shotgun (WGS) entry which is preliminary data.</text>
</comment>
<dbReference type="EMBL" id="QLMJ01000002">
    <property type="protein sequence ID" value="RAK42782.1"/>
    <property type="molecule type" value="Genomic_DNA"/>
</dbReference>
<evidence type="ECO:0000313" key="10">
    <source>
        <dbReference type="Proteomes" id="UP000249341"/>
    </source>
</evidence>
<evidence type="ECO:0000256" key="2">
    <source>
        <dbReference type="ARBA" id="ARBA00022448"/>
    </source>
</evidence>
<dbReference type="GO" id="GO:0022857">
    <property type="term" value="F:transmembrane transporter activity"/>
    <property type="evidence" value="ECO:0007669"/>
    <property type="project" value="InterPro"/>
</dbReference>
<dbReference type="Gene3D" id="1.20.1250.20">
    <property type="entry name" value="MFS general substrate transporter like domains"/>
    <property type="match status" value="1"/>
</dbReference>